<dbReference type="EMBL" id="CM004387">
    <property type="protein sequence ID" value="OAY60289.1"/>
    <property type="molecule type" value="Genomic_DNA"/>
</dbReference>
<reference evidence="2" key="1">
    <citation type="submission" date="2016-02" db="EMBL/GenBank/DDBJ databases">
        <title>WGS assembly of Manihot esculenta.</title>
        <authorList>
            <person name="Bredeson J.V."/>
            <person name="Prochnik S.E."/>
            <person name="Lyons J.B."/>
            <person name="Schmutz J."/>
            <person name="Grimwood J."/>
            <person name="Vrebalov J."/>
            <person name="Bart R.S."/>
            <person name="Amuge T."/>
            <person name="Ferguson M.E."/>
            <person name="Green R."/>
            <person name="Putnam N."/>
            <person name="Stites J."/>
            <person name="Rounsley S."/>
            <person name="Rokhsar D.S."/>
        </authorList>
    </citation>
    <scope>NUCLEOTIDE SEQUENCE [LARGE SCALE GENOMIC DNA]</scope>
    <source>
        <tissue evidence="2">Leaf</tissue>
    </source>
</reference>
<proteinExistence type="predicted"/>
<evidence type="ECO:0000256" key="1">
    <source>
        <dbReference type="SAM" id="Phobius"/>
    </source>
</evidence>
<accession>A0A2C9WM24</accession>
<protein>
    <submittedName>
        <fullName evidence="2">Uncharacterized protein</fullName>
    </submittedName>
</protein>
<feature type="transmembrane region" description="Helical" evidence="1">
    <location>
        <begin position="22"/>
        <end position="40"/>
    </location>
</feature>
<keyword evidence="1" id="KW-0472">Membrane</keyword>
<keyword evidence="1" id="KW-1133">Transmembrane helix</keyword>
<organism evidence="2">
    <name type="scientific">Manihot esculenta</name>
    <name type="common">Cassava</name>
    <name type="synonym">Jatropha manihot</name>
    <dbReference type="NCBI Taxonomy" id="3983"/>
    <lineage>
        <taxon>Eukaryota</taxon>
        <taxon>Viridiplantae</taxon>
        <taxon>Streptophyta</taxon>
        <taxon>Embryophyta</taxon>
        <taxon>Tracheophyta</taxon>
        <taxon>Spermatophyta</taxon>
        <taxon>Magnoliopsida</taxon>
        <taxon>eudicotyledons</taxon>
        <taxon>Gunneridae</taxon>
        <taxon>Pentapetalae</taxon>
        <taxon>rosids</taxon>
        <taxon>fabids</taxon>
        <taxon>Malpighiales</taxon>
        <taxon>Euphorbiaceae</taxon>
        <taxon>Crotonoideae</taxon>
        <taxon>Manihoteae</taxon>
        <taxon>Manihot</taxon>
    </lineage>
</organism>
<gene>
    <name evidence="2" type="ORF">MANES_01G101100</name>
</gene>
<sequence>MQVESLFSCVFFIADSFAKTRASLLILFFGLLASLSHLLQNLLDVWAHYHCHSLLFIFFCSNEPFF</sequence>
<dbReference type="AlphaFoldDB" id="A0A2C9WM24"/>
<name>A0A2C9WM24_MANES</name>
<keyword evidence="1" id="KW-0812">Transmembrane</keyword>
<evidence type="ECO:0000313" key="2">
    <source>
        <dbReference type="EMBL" id="OAY60289.1"/>
    </source>
</evidence>